<gene>
    <name evidence="4" type="ORF">H9816_00945</name>
</gene>
<dbReference type="GO" id="GO:0005975">
    <property type="term" value="P:carbohydrate metabolic process"/>
    <property type="evidence" value="ECO:0007669"/>
    <property type="project" value="InterPro"/>
</dbReference>
<dbReference type="AlphaFoldDB" id="A0A9D2DCP8"/>
<evidence type="ECO:0000259" key="3">
    <source>
        <dbReference type="Pfam" id="PF03065"/>
    </source>
</evidence>
<dbReference type="Proteomes" id="UP000824014">
    <property type="component" value="Unassembled WGS sequence"/>
</dbReference>
<evidence type="ECO:0000313" key="5">
    <source>
        <dbReference type="Proteomes" id="UP000824014"/>
    </source>
</evidence>
<comment type="similarity">
    <text evidence="1">Belongs to the glycosyl hydrolase 57 family.</text>
</comment>
<dbReference type="Gene3D" id="3.20.110.20">
    <property type="match status" value="1"/>
</dbReference>
<keyword evidence="4" id="KW-0378">Hydrolase</keyword>
<dbReference type="InterPro" id="IPR004300">
    <property type="entry name" value="Glyco_hydro_57_N"/>
</dbReference>
<protein>
    <submittedName>
        <fullName evidence="4">Glycoside hydrolase family 57 protein</fullName>
    </submittedName>
</protein>
<organism evidence="4 5">
    <name type="scientific">Candidatus Tidjanibacter faecipullorum</name>
    <dbReference type="NCBI Taxonomy" id="2838766"/>
    <lineage>
        <taxon>Bacteria</taxon>
        <taxon>Pseudomonadati</taxon>
        <taxon>Bacteroidota</taxon>
        <taxon>Bacteroidia</taxon>
        <taxon>Bacteroidales</taxon>
        <taxon>Rikenellaceae</taxon>
        <taxon>Tidjanibacter</taxon>
    </lineage>
</organism>
<evidence type="ECO:0000256" key="1">
    <source>
        <dbReference type="ARBA" id="ARBA00006821"/>
    </source>
</evidence>
<dbReference type="InterPro" id="IPR011330">
    <property type="entry name" value="Glyco_hydro/deAcase_b/a-brl"/>
</dbReference>
<accession>A0A9D2DCP8</accession>
<comment type="caution">
    <text evidence="4">The sequence shown here is derived from an EMBL/GenBank/DDBJ whole genome shotgun (WGS) entry which is preliminary data.</text>
</comment>
<reference evidence="4" key="1">
    <citation type="journal article" date="2021" name="PeerJ">
        <title>Extensive microbial diversity within the chicken gut microbiome revealed by metagenomics and culture.</title>
        <authorList>
            <person name="Gilroy R."/>
            <person name="Ravi A."/>
            <person name="Getino M."/>
            <person name="Pursley I."/>
            <person name="Horton D.L."/>
            <person name="Alikhan N.F."/>
            <person name="Baker D."/>
            <person name="Gharbi K."/>
            <person name="Hall N."/>
            <person name="Watson M."/>
            <person name="Adriaenssens E.M."/>
            <person name="Foster-Nyarko E."/>
            <person name="Jarju S."/>
            <person name="Secka A."/>
            <person name="Antonio M."/>
            <person name="Oren A."/>
            <person name="Chaudhuri R.R."/>
            <person name="La Ragione R."/>
            <person name="Hildebrand F."/>
            <person name="Pallen M.J."/>
        </authorList>
    </citation>
    <scope>NUCLEOTIDE SEQUENCE</scope>
    <source>
        <strain evidence="4">ChiHjej11B10-19426</strain>
    </source>
</reference>
<dbReference type="GO" id="GO:0016787">
    <property type="term" value="F:hydrolase activity"/>
    <property type="evidence" value="ECO:0007669"/>
    <property type="project" value="UniProtKB-KW"/>
</dbReference>
<dbReference type="InterPro" id="IPR052046">
    <property type="entry name" value="GH57_Enzymes"/>
</dbReference>
<evidence type="ECO:0000256" key="2">
    <source>
        <dbReference type="ARBA" id="ARBA00023277"/>
    </source>
</evidence>
<dbReference type="EMBL" id="DXCC01000004">
    <property type="protein sequence ID" value="HIZ14470.1"/>
    <property type="molecule type" value="Genomic_DNA"/>
</dbReference>
<name>A0A9D2DCP8_9BACT</name>
<dbReference type="CDD" id="cd10795">
    <property type="entry name" value="GH57N_MJA1_like"/>
    <property type="match status" value="1"/>
</dbReference>
<proteinExistence type="inferred from homology"/>
<evidence type="ECO:0000313" key="4">
    <source>
        <dbReference type="EMBL" id="HIZ14470.1"/>
    </source>
</evidence>
<keyword evidence="2" id="KW-0119">Carbohydrate metabolism</keyword>
<feature type="domain" description="Glycoside hydrolase family 57 N-terminal" evidence="3">
    <location>
        <begin position="6"/>
        <end position="290"/>
    </location>
</feature>
<dbReference type="PANTHER" id="PTHR36306:SF1">
    <property type="entry name" value="ALPHA-AMYLASE-RELATED"/>
    <property type="match status" value="1"/>
</dbReference>
<sequence>MKTLSLFFEVHRPMLLRTYRFFDMGVDHNYLDDARNRTAMQRAAMNVYQPMNALLADLIRAHGNRFHVSFYLSGLAIEQMRSFAPDALQSFRDLAATGCVEFVAGTYSDSLASLAGEEPFRDEVARHTEIIRREFGQTPRTLYNTAMLYSDSIGAMAASMGYQTMLGEGARHLLGWKSPNYVYANPLNQKLRVLLRNYRLSDDIAFRFSDTRWSEWPLTAEKYLGWIQGDRGDTVNLCLDYDVFGSWQRADSGIFDFVRAFVDQAIGSGFTFVTPAESARAHQPIGILHAPHATSWADEERDTSAWLGNELQQEAFNKLYAQYEAVRQLDSPDLNHVWNFLQTADHFYWMGTKWFTEASRQNSNNPYGSSYDAFINYMNVLSDFINEIARRKAAATSR</sequence>
<dbReference type="PANTHER" id="PTHR36306">
    <property type="entry name" value="ALPHA-AMYLASE-RELATED-RELATED"/>
    <property type="match status" value="1"/>
</dbReference>
<dbReference type="SUPFAM" id="SSF88713">
    <property type="entry name" value="Glycoside hydrolase/deacetylase"/>
    <property type="match status" value="1"/>
</dbReference>
<reference evidence="4" key="2">
    <citation type="submission" date="2021-04" db="EMBL/GenBank/DDBJ databases">
        <authorList>
            <person name="Gilroy R."/>
        </authorList>
    </citation>
    <scope>NUCLEOTIDE SEQUENCE</scope>
    <source>
        <strain evidence="4">ChiHjej11B10-19426</strain>
    </source>
</reference>
<dbReference type="Pfam" id="PF03065">
    <property type="entry name" value="Glyco_hydro_57"/>
    <property type="match status" value="1"/>
</dbReference>